<dbReference type="STRING" id="701521.PECL_829"/>
<dbReference type="HOGENOM" id="CLU_3203154_0_0_9"/>
<gene>
    <name evidence="1" type="ordered locus">PECL_829</name>
</gene>
<dbReference type="EMBL" id="CP003137">
    <property type="protein sequence ID" value="AEV95102.1"/>
    <property type="molecule type" value="Genomic_DNA"/>
</dbReference>
<organism evidence="1 2">
    <name type="scientific">Pediococcus claussenii (strain ATCC BAA-344 / DSM 14800 / JCM 18046 / KCTC 3811 / LMG 21948 / P06)</name>
    <dbReference type="NCBI Taxonomy" id="701521"/>
    <lineage>
        <taxon>Bacteria</taxon>
        <taxon>Bacillati</taxon>
        <taxon>Bacillota</taxon>
        <taxon>Bacilli</taxon>
        <taxon>Lactobacillales</taxon>
        <taxon>Lactobacillaceae</taxon>
        <taxon>Pediococcus</taxon>
    </lineage>
</organism>
<proteinExistence type="predicted"/>
<dbReference type="KEGG" id="pce:PECL_829"/>
<evidence type="ECO:0000313" key="1">
    <source>
        <dbReference type="EMBL" id="AEV95102.1"/>
    </source>
</evidence>
<dbReference type="PATRIC" id="fig|701521.8.peg.781"/>
<dbReference type="Proteomes" id="UP000005444">
    <property type="component" value="Chromosome"/>
</dbReference>
<keyword evidence="2" id="KW-1185">Reference proteome</keyword>
<reference evidence="1 2" key="1">
    <citation type="journal article" date="2012" name="J. Bacteriol.">
        <title>Complete Genome Sequence of the Beer Spoilage Organism Pediococcus claussenii ATCC BAA-344T.</title>
        <authorList>
            <person name="Pittet V."/>
            <person name="Abegunde T."/>
            <person name="Marfleet T."/>
            <person name="Haakensen M."/>
            <person name="Morrow K."/>
            <person name="Jayaprakash T."/>
            <person name="Schroeder K."/>
            <person name="Trost B."/>
            <person name="Byrns S."/>
            <person name="Bergsveinson J."/>
            <person name="Kusalik A."/>
            <person name="Ziola B."/>
        </authorList>
    </citation>
    <scope>NUCLEOTIDE SEQUENCE [LARGE SCALE GENOMIC DNA]</scope>
    <source>
        <strain evidence="1 2">ATCC BAA-344</strain>
    </source>
</reference>
<evidence type="ECO:0000313" key="2">
    <source>
        <dbReference type="Proteomes" id="UP000005444"/>
    </source>
</evidence>
<sequence length="45" mass="5371">MLKKVAMDRAHAMIISVQKLQNQSFLNNEKYKTQILRSERIKYGF</sequence>
<dbReference type="AlphaFoldDB" id="G8PCW7"/>
<protein>
    <submittedName>
        <fullName evidence="1">Uncharacterized protein</fullName>
    </submittedName>
</protein>
<name>G8PCW7_PEDCP</name>
<accession>G8PCW7</accession>